<accession>A0ACC1AM42</accession>
<protein>
    <submittedName>
        <fullName evidence="1">Uncharacterized protein</fullName>
    </submittedName>
</protein>
<sequence length="176" mass="20187">MYSEFNKIFGLSMSNSEVFTVEFDALKRPSREFHDEGDDDHDPELGQASLTRVVEAAADEKEENFNDTFVLSKEPVKSPELGGEFKVADQHHHHHHDENDDGFKTPTSLDHKIPVKAQCPPAPKKSNSFSSRKRRPVSSNVRRTLRLDLSHEVESLFPKPIFDDLHRKIKKARKEN</sequence>
<reference evidence="2" key="1">
    <citation type="journal article" date="2023" name="G3 (Bethesda)">
        <title>Genome assembly and association tests identify interacting loci associated with vigor, precocity, and sex in interspecific pistachio rootstocks.</title>
        <authorList>
            <person name="Palmer W."/>
            <person name="Jacygrad E."/>
            <person name="Sagayaradj S."/>
            <person name="Cavanaugh K."/>
            <person name="Han R."/>
            <person name="Bertier L."/>
            <person name="Beede B."/>
            <person name="Kafkas S."/>
            <person name="Golino D."/>
            <person name="Preece J."/>
            <person name="Michelmore R."/>
        </authorList>
    </citation>
    <scope>NUCLEOTIDE SEQUENCE [LARGE SCALE GENOMIC DNA]</scope>
</reference>
<proteinExistence type="predicted"/>
<keyword evidence="2" id="KW-1185">Reference proteome</keyword>
<organism evidence="1 2">
    <name type="scientific">Pistacia atlantica</name>
    <dbReference type="NCBI Taxonomy" id="434234"/>
    <lineage>
        <taxon>Eukaryota</taxon>
        <taxon>Viridiplantae</taxon>
        <taxon>Streptophyta</taxon>
        <taxon>Embryophyta</taxon>
        <taxon>Tracheophyta</taxon>
        <taxon>Spermatophyta</taxon>
        <taxon>Magnoliopsida</taxon>
        <taxon>eudicotyledons</taxon>
        <taxon>Gunneridae</taxon>
        <taxon>Pentapetalae</taxon>
        <taxon>rosids</taxon>
        <taxon>malvids</taxon>
        <taxon>Sapindales</taxon>
        <taxon>Anacardiaceae</taxon>
        <taxon>Pistacia</taxon>
    </lineage>
</organism>
<gene>
    <name evidence="1" type="ORF">Patl1_31880</name>
</gene>
<comment type="caution">
    <text evidence="1">The sequence shown here is derived from an EMBL/GenBank/DDBJ whole genome shotgun (WGS) entry which is preliminary data.</text>
</comment>
<evidence type="ECO:0000313" key="1">
    <source>
        <dbReference type="EMBL" id="KAJ0087742.1"/>
    </source>
</evidence>
<dbReference type="EMBL" id="CM047905">
    <property type="protein sequence ID" value="KAJ0087742.1"/>
    <property type="molecule type" value="Genomic_DNA"/>
</dbReference>
<name>A0ACC1AM42_9ROSI</name>
<dbReference type="Proteomes" id="UP001164250">
    <property type="component" value="Chromosome 9"/>
</dbReference>
<evidence type="ECO:0000313" key="2">
    <source>
        <dbReference type="Proteomes" id="UP001164250"/>
    </source>
</evidence>